<dbReference type="InterPro" id="IPR029010">
    <property type="entry name" value="ThuA-like"/>
</dbReference>
<dbReference type="GO" id="GO:0009055">
    <property type="term" value="F:electron transfer activity"/>
    <property type="evidence" value="ECO:0007669"/>
    <property type="project" value="InterPro"/>
</dbReference>
<feature type="region of interest" description="Disordered" evidence="5">
    <location>
        <begin position="858"/>
        <end position="885"/>
    </location>
</feature>
<feature type="signal peptide" evidence="6">
    <location>
        <begin position="1"/>
        <end position="23"/>
    </location>
</feature>
<reference evidence="11 12" key="1">
    <citation type="submission" date="2016-10" db="EMBL/GenBank/DDBJ databases">
        <authorList>
            <person name="de Groot N.N."/>
        </authorList>
    </citation>
    <scope>NUCLEOTIDE SEQUENCE [LARGE SCALE GENOMIC DNA]</scope>
    <source>
        <strain evidence="11 12">DSM 21668</strain>
    </source>
</reference>
<protein>
    <submittedName>
        <fullName evidence="11">Putative membrane-bound dehydrogenase domain-containing protein</fullName>
    </submittedName>
</protein>
<evidence type="ECO:0000256" key="1">
    <source>
        <dbReference type="ARBA" id="ARBA00022448"/>
    </source>
</evidence>
<dbReference type="InterPro" id="IPR013428">
    <property type="entry name" value="Membrane-bound_put_N"/>
</dbReference>
<dbReference type="InterPro" id="IPR011989">
    <property type="entry name" value="ARM-like"/>
</dbReference>
<keyword evidence="12" id="KW-1185">Reference proteome</keyword>
<evidence type="ECO:0000259" key="9">
    <source>
        <dbReference type="Pfam" id="PF07705"/>
    </source>
</evidence>
<dbReference type="Gene3D" id="3.40.50.880">
    <property type="match status" value="1"/>
</dbReference>
<evidence type="ECO:0000256" key="3">
    <source>
        <dbReference type="ARBA" id="ARBA00022982"/>
    </source>
</evidence>
<dbReference type="AlphaFoldDB" id="A0A1G9VBD3"/>
<dbReference type="Proteomes" id="UP000198901">
    <property type="component" value="Unassembled WGS sequence"/>
</dbReference>
<dbReference type="InterPro" id="IPR000923">
    <property type="entry name" value="BlueCu_1"/>
</dbReference>
<dbReference type="SUPFAM" id="SSF52317">
    <property type="entry name" value="Class I glutamine amidotransferase-like"/>
    <property type="match status" value="1"/>
</dbReference>
<dbReference type="InterPro" id="IPR011041">
    <property type="entry name" value="Quinoprot_gluc/sorb_DH_b-prop"/>
</dbReference>
<evidence type="ECO:0000259" key="10">
    <source>
        <dbReference type="Pfam" id="PF23500"/>
    </source>
</evidence>
<dbReference type="CDD" id="cd04233">
    <property type="entry name" value="Auracyanin"/>
    <property type="match status" value="1"/>
</dbReference>
<keyword evidence="2" id="KW-0479">Metal-binding</keyword>
<dbReference type="OrthoDB" id="9808161at2"/>
<dbReference type="PANTHER" id="PTHR33546">
    <property type="entry name" value="LARGE, MULTIFUNCTIONAL SECRETED PROTEIN-RELATED"/>
    <property type="match status" value="1"/>
</dbReference>
<dbReference type="InterPro" id="IPR011042">
    <property type="entry name" value="6-blade_b-propeller_TolB-like"/>
</dbReference>
<feature type="domain" description="DUF7133" evidence="10">
    <location>
        <begin position="284"/>
        <end position="657"/>
    </location>
</feature>
<dbReference type="InterPro" id="IPR008972">
    <property type="entry name" value="Cupredoxin"/>
</dbReference>
<dbReference type="PANTHER" id="PTHR33546:SF1">
    <property type="entry name" value="LARGE, MULTIFUNCTIONAL SECRETED PROTEIN"/>
    <property type="match status" value="1"/>
</dbReference>
<dbReference type="Pfam" id="PF07705">
    <property type="entry name" value="CARDB"/>
    <property type="match status" value="1"/>
</dbReference>
<feature type="compositionally biased region" description="Basic and acidic residues" evidence="5">
    <location>
        <begin position="867"/>
        <end position="880"/>
    </location>
</feature>
<dbReference type="Gene3D" id="2.60.40.10">
    <property type="entry name" value="Immunoglobulins"/>
    <property type="match status" value="1"/>
</dbReference>
<dbReference type="InterPro" id="IPR055557">
    <property type="entry name" value="DUF7133"/>
</dbReference>
<feature type="chain" id="PRO_5011478614" evidence="6">
    <location>
        <begin position="24"/>
        <end position="1246"/>
    </location>
</feature>
<dbReference type="Gene3D" id="1.25.10.10">
    <property type="entry name" value="Leucine-rich Repeat Variant"/>
    <property type="match status" value="1"/>
</dbReference>
<dbReference type="InterPro" id="IPR028871">
    <property type="entry name" value="BlueCu_1_BS"/>
</dbReference>
<dbReference type="SUPFAM" id="SSF48371">
    <property type="entry name" value="ARM repeat"/>
    <property type="match status" value="1"/>
</dbReference>
<dbReference type="EMBL" id="FNGS01000008">
    <property type="protein sequence ID" value="SDM69386.1"/>
    <property type="molecule type" value="Genomic_DNA"/>
</dbReference>
<evidence type="ECO:0000259" key="7">
    <source>
        <dbReference type="Pfam" id="PF00127"/>
    </source>
</evidence>
<dbReference type="GO" id="GO:0005507">
    <property type="term" value="F:copper ion binding"/>
    <property type="evidence" value="ECO:0007669"/>
    <property type="project" value="InterPro"/>
</dbReference>
<accession>A0A1G9VBD3</accession>
<evidence type="ECO:0000259" key="8">
    <source>
        <dbReference type="Pfam" id="PF06283"/>
    </source>
</evidence>
<dbReference type="Pfam" id="PF00127">
    <property type="entry name" value="Copper-bind"/>
    <property type="match status" value="1"/>
</dbReference>
<evidence type="ECO:0000256" key="2">
    <source>
        <dbReference type="ARBA" id="ARBA00022723"/>
    </source>
</evidence>
<dbReference type="InterPro" id="IPR011635">
    <property type="entry name" value="CARDB"/>
</dbReference>
<proteinExistence type="predicted"/>
<dbReference type="InterPro" id="IPR013783">
    <property type="entry name" value="Ig-like_fold"/>
</dbReference>
<evidence type="ECO:0000313" key="12">
    <source>
        <dbReference type="Proteomes" id="UP000198901"/>
    </source>
</evidence>
<name>A0A1G9VBD3_9BACT</name>
<sequence>MKKILAVLAAVCLLTLTYCTRQPASSAKNTAGRRIEILFLGDNGHHRPIQMAPLLMAGLGNRGINLTYTDKLEDLNPEYLSKFDGLLVFANWDSIPPAPEKAMIDFVKGGKGMIAVHCASWCFRNSDVFVNQMVGGQFWKHGWDTIQPVWAKPDHPAIFGANKFKTVDETYLHSKLAADNVVLTERIIDAKQAKDKPGKTTEPYTWVRNFGKGRVFYTAYGHDQITWNQPGFHDLMEKGIKWAVGDQVSQLLKTLSPAPFAFHEANLPNYERRPGPQLEQEPLSPEESMKHIQIHPDFTLNLFAQEPNVQHPIAMTWDEKGRLFVIVTLDYPNERKDAGGKDYILMCEDTNGDGKADKYTRFAENLSIPTSLTAYDGGFIVSQAPDMLFLKDTDGDGKADVRKVLMTGFGTSDTHAGPSNLHYGFDNWIYACIGYSGFNGTVGGKKHQFGQGFFRFRPDGSELEYLTGTSNNTWGLAFDETGNLFGSTANNDHGWYMAIPNRYLMGWEKLRLRGGRSTDTHKDMKVLTRIRQVDVFGGYTAAAGHNFYTARAFPEKYWNKVAFVAEPTGHIVHLNTLEKSGTDYHDKNDFNLIAGADEWFAPVFAETGPDGAVWVIDWYSFIIQHNPTPKGFSNGAGNAYQTDLRDNSHGRIYRLAWKQAPAYRPLSLSKDRPEELVATLANNNMFWRQTAQRMIVERNKKDVVPGLIALVKNTSLDQIGSNPGAIHALWALQGLGVLDGSNAEALAAAQGALQHPSAPVRKTAVQVLPRNAATVSKLLAVNALNDAEPLVSLQTLLAFADAPVTPEVEKAVTTALGKASFVSDRWLPDALTSVFTANDAALLKKFIAQAPRKGAEAAPAAAAAGMDHSHHAMNHGEEKAASTGPKADVVVTAVKASNAKPTVREGIRFGVEVENRGSAAIPNGTPIELAIRAEGPNLTINWVSYTFVKGLAPGEKAVINESNNGPWVGGMGFNSDVPGNFVITVNADPENKISENNDNNNSFRYTIAYQPLQNLTGWVLENASRGYAATQDDATVRSYLTLLNGLNDSDTRAILAGLKRGWDPKRKLTPTETDAALLASLEKGFSSDNQKALNELSQVMGLRKSDDDKVDPNLQVVKLKTVTEKLQFNLKEFTVVAGQPVEVQIENPDQMQHNFVIGKPKSLEAIGKAADAMITRPDAVYKSYVPEIPQVIIATKLINPDESTSLKFVAPTQPGEYVYVCTFPGHWRIMNGVMKVVATKEEASKK</sequence>
<evidence type="ECO:0000256" key="4">
    <source>
        <dbReference type="ARBA" id="ARBA00023008"/>
    </source>
</evidence>
<dbReference type="RefSeq" id="WP_093207253.1">
    <property type="nucleotide sequence ID" value="NZ_FNGS01000008.1"/>
</dbReference>
<dbReference type="PROSITE" id="PS00196">
    <property type="entry name" value="COPPER_BLUE"/>
    <property type="match status" value="1"/>
</dbReference>
<keyword evidence="6" id="KW-0732">Signal</keyword>
<feature type="domain" description="Blue (type 1) copper" evidence="7">
    <location>
        <begin position="1117"/>
        <end position="1236"/>
    </location>
</feature>
<dbReference type="STRING" id="563176.SAMN04488090_4040"/>
<evidence type="ECO:0000256" key="6">
    <source>
        <dbReference type="SAM" id="SignalP"/>
    </source>
</evidence>
<dbReference type="InterPro" id="IPR016024">
    <property type="entry name" value="ARM-type_fold"/>
</dbReference>
<keyword evidence="4" id="KW-0186">Copper</keyword>
<feature type="domain" description="ThuA-like" evidence="8">
    <location>
        <begin position="41"/>
        <end position="243"/>
    </location>
</feature>
<feature type="domain" description="CARDB" evidence="9">
    <location>
        <begin position="887"/>
        <end position="1003"/>
    </location>
</feature>
<dbReference type="NCBIfam" id="TIGR02604">
    <property type="entry name" value="Piru_Ver_Nterm"/>
    <property type="match status" value="1"/>
</dbReference>
<evidence type="ECO:0000313" key="11">
    <source>
        <dbReference type="EMBL" id="SDM69386.1"/>
    </source>
</evidence>
<evidence type="ECO:0000256" key="5">
    <source>
        <dbReference type="SAM" id="MobiDB-lite"/>
    </source>
</evidence>
<dbReference type="InterPro" id="IPR029062">
    <property type="entry name" value="Class_I_gatase-like"/>
</dbReference>
<keyword evidence="3" id="KW-0249">Electron transport</keyword>
<dbReference type="Gene3D" id="2.60.40.420">
    <property type="entry name" value="Cupredoxins - blue copper proteins"/>
    <property type="match status" value="1"/>
</dbReference>
<keyword evidence="1" id="KW-0813">Transport</keyword>
<dbReference type="SUPFAM" id="SSF50952">
    <property type="entry name" value="Soluble quinoprotein glucose dehydrogenase"/>
    <property type="match status" value="1"/>
</dbReference>
<organism evidence="11 12">
    <name type="scientific">Siphonobacter aquaeclarae</name>
    <dbReference type="NCBI Taxonomy" id="563176"/>
    <lineage>
        <taxon>Bacteria</taxon>
        <taxon>Pseudomonadati</taxon>
        <taxon>Bacteroidota</taxon>
        <taxon>Cytophagia</taxon>
        <taxon>Cytophagales</taxon>
        <taxon>Cytophagaceae</taxon>
        <taxon>Siphonobacter</taxon>
    </lineage>
</organism>
<dbReference type="SUPFAM" id="SSF49503">
    <property type="entry name" value="Cupredoxins"/>
    <property type="match status" value="1"/>
</dbReference>
<dbReference type="Gene3D" id="2.120.10.30">
    <property type="entry name" value="TolB, C-terminal domain"/>
    <property type="match status" value="1"/>
</dbReference>
<dbReference type="Pfam" id="PF23500">
    <property type="entry name" value="DUF7133"/>
    <property type="match status" value="1"/>
</dbReference>
<dbReference type="Pfam" id="PF06283">
    <property type="entry name" value="ThuA"/>
    <property type="match status" value="1"/>
</dbReference>
<gene>
    <name evidence="11" type="ORF">SAMN04488090_4040</name>
</gene>